<feature type="transmembrane region" description="Helical" evidence="5">
    <location>
        <begin position="167"/>
        <end position="187"/>
    </location>
</feature>
<feature type="transmembrane region" description="Helical" evidence="5">
    <location>
        <begin position="48"/>
        <end position="68"/>
    </location>
</feature>
<dbReference type="InterPro" id="IPR011701">
    <property type="entry name" value="MFS"/>
</dbReference>
<name>A0A1E3PEC1_9ASCO</name>
<proteinExistence type="predicted"/>
<evidence type="ECO:0000256" key="1">
    <source>
        <dbReference type="ARBA" id="ARBA00004141"/>
    </source>
</evidence>
<keyword evidence="7" id="KW-1185">Reference proteome</keyword>
<evidence type="ECO:0000256" key="4">
    <source>
        <dbReference type="ARBA" id="ARBA00023136"/>
    </source>
</evidence>
<dbReference type="Proteomes" id="UP000095009">
    <property type="component" value="Unassembled WGS sequence"/>
</dbReference>
<organism evidence="6 7">
    <name type="scientific">Nadsonia fulvescens var. elongata DSM 6958</name>
    <dbReference type="NCBI Taxonomy" id="857566"/>
    <lineage>
        <taxon>Eukaryota</taxon>
        <taxon>Fungi</taxon>
        <taxon>Dikarya</taxon>
        <taxon>Ascomycota</taxon>
        <taxon>Saccharomycotina</taxon>
        <taxon>Dipodascomycetes</taxon>
        <taxon>Dipodascales</taxon>
        <taxon>Dipodascales incertae sedis</taxon>
        <taxon>Nadsonia</taxon>
    </lineage>
</organism>
<gene>
    <name evidence="6" type="ORF">NADFUDRAFT_72028</name>
</gene>
<accession>A0A1E3PEC1</accession>
<keyword evidence="4 5" id="KW-0472">Membrane</keyword>
<feature type="transmembrane region" description="Helical" evidence="5">
    <location>
        <begin position="136"/>
        <end position="161"/>
    </location>
</feature>
<feature type="transmembrane region" description="Helical" evidence="5">
    <location>
        <begin position="9"/>
        <end position="28"/>
    </location>
</feature>
<feature type="transmembrane region" description="Helical" evidence="5">
    <location>
        <begin position="102"/>
        <end position="124"/>
    </location>
</feature>
<dbReference type="GO" id="GO:0000329">
    <property type="term" value="C:fungal-type vacuole membrane"/>
    <property type="evidence" value="ECO:0007669"/>
    <property type="project" value="TreeGrafter"/>
</dbReference>
<feature type="transmembrane region" description="Helical" evidence="5">
    <location>
        <begin position="417"/>
        <end position="437"/>
    </location>
</feature>
<keyword evidence="3 5" id="KW-1133">Transmembrane helix</keyword>
<dbReference type="Gene3D" id="1.20.1250.20">
    <property type="entry name" value="MFS general substrate transporter like domains"/>
    <property type="match status" value="2"/>
</dbReference>
<dbReference type="GO" id="GO:0022857">
    <property type="term" value="F:transmembrane transporter activity"/>
    <property type="evidence" value="ECO:0007669"/>
    <property type="project" value="InterPro"/>
</dbReference>
<dbReference type="STRING" id="857566.A0A1E3PEC1"/>
<dbReference type="PROSITE" id="PS51257">
    <property type="entry name" value="PROKAR_LIPOPROTEIN"/>
    <property type="match status" value="1"/>
</dbReference>
<dbReference type="SUPFAM" id="SSF103473">
    <property type="entry name" value="MFS general substrate transporter"/>
    <property type="match status" value="1"/>
</dbReference>
<dbReference type="PANTHER" id="PTHR21576:SF158">
    <property type="entry name" value="RIBOSOMAL RNA-PROCESSING PROTEIN 12-LIKE CONSERVED DOMAIN-CONTAINING PROTEIN"/>
    <property type="match status" value="1"/>
</dbReference>
<dbReference type="Pfam" id="PF07690">
    <property type="entry name" value="MFS_1"/>
    <property type="match status" value="1"/>
</dbReference>
<comment type="subcellular location">
    <subcellularLocation>
        <location evidence="1">Membrane</location>
        <topology evidence="1">Multi-pass membrane protein</topology>
    </subcellularLocation>
</comment>
<evidence type="ECO:0000313" key="6">
    <source>
        <dbReference type="EMBL" id="ODQ63237.1"/>
    </source>
</evidence>
<evidence type="ECO:0000256" key="3">
    <source>
        <dbReference type="ARBA" id="ARBA00022989"/>
    </source>
</evidence>
<sequence>MTDTSTKRIIAVVGCFLTSLGCGTLYVYSAYAPQLAEQLNLTTTESSLIGEMGTLGIALLGILSGFIVDRTQPQVPIALGAFFIFGGYYTIYYCYVNLIRNIPLLCIATSLAGFGSALSFMASIKASALNFPKSRGTATAFPLSAFGLCAFLFSLLSNLFFHGNTAGFLRLMAIMTSSMCLLGSLLVRVHENPQAIESLEEYSNSRESNESAISGYASFDQIKRNGSFVIRTNLLPASRKPSVFRSASSAMLSSLKTKKSFPNNNASGIMAPNFCPQYEESTPLVSSGIGSIDHQNPGCNAKMKPTKLYDAESRPLVLSHDLATFEVAGFQLLKTKEFWLLFSIIGITAGAGQMYIYCVGFCIKALITFNYPEMTSADMQHYQTFHVSLISICSFSGRFISGILSDVAVKKYSVQRMWLPFVSSALALVGFIFVLFVDQIDELWAASMLVGLAYGVLFGCYPTIVGEFFGSTINFSQNWATVSSSPVITAYLSTLMFGKIYDSNINSGLDDKKANVCYLGKLCYIKAFKIGIAVIIATMLLILYVIYRHYLFIKNELEEEKEHQRALEVDT</sequence>
<evidence type="ECO:0000313" key="7">
    <source>
        <dbReference type="Proteomes" id="UP000095009"/>
    </source>
</evidence>
<feature type="transmembrane region" description="Helical" evidence="5">
    <location>
        <begin position="75"/>
        <end position="96"/>
    </location>
</feature>
<evidence type="ECO:0000256" key="5">
    <source>
        <dbReference type="SAM" id="Phobius"/>
    </source>
</evidence>
<reference evidence="6 7" key="1">
    <citation type="journal article" date="2016" name="Proc. Natl. Acad. Sci. U.S.A.">
        <title>Comparative genomics of biotechnologically important yeasts.</title>
        <authorList>
            <person name="Riley R."/>
            <person name="Haridas S."/>
            <person name="Wolfe K.H."/>
            <person name="Lopes M.R."/>
            <person name="Hittinger C.T."/>
            <person name="Goeker M."/>
            <person name="Salamov A.A."/>
            <person name="Wisecaver J.H."/>
            <person name="Long T.M."/>
            <person name="Calvey C.H."/>
            <person name="Aerts A.L."/>
            <person name="Barry K.W."/>
            <person name="Choi C."/>
            <person name="Clum A."/>
            <person name="Coughlan A.Y."/>
            <person name="Deshpande S."/>
            <person name="Douglass A.P."/>
            <person name="Hanson S.J."/>
            <person name="Klenk H.-P."/>
            <person name="LaButti K.M."/>
            <person name="Lapidus A."/>
            <person name="Lindquist E.A."/>
            <person name="Lipzen A.M."/>
            <person name="Meier-Kolthoff J.P."/>
            <person name="Ohm R.A."/>
            <person name="Otillar R.P."/>
            <person name="Pangilinan J.L."/>
            <person name="Peng Y."/>
            <person name="Rokas A."/>
            <person name="Rosa C.A."/>
            <person name="Scheuner C."/>
            <person name="Sibirny A.A."/>
            <person name="Slot J.C."/>
            <person name="Stielow J.B."/>
            <person name="Sun H."/>
            <person name="Kurtzman C.P."/>
            <person name="Blackwell M."/>
            <person name="Grigoriev I.V."/>
            <person name="Jeffries T.W."/>
        </authorList>
    </citation>
    <scope>NUCLEOTIDE SEQUENCE [LARGE SCALE GENOMIC DNA]</scope>
    <source>
        <strain evidence="6 7">DSM 6958</strain>
    </source>
</reference>
<dbReference type="EMBL" id="KV454415">
    <property type="protein sequence ID" value="ODQ63237.1"/>
    <property type="molecule type" value="Genomic_DNA"/>
</dbReference>
<feature type="transmembrane region" description="Helical" evidence="5">
    <location>
        <begin position="338"/>
        <end position="367"/>
    </location>
</feature>
<feature type="transmembrane region" description="Helical" evidence="5">
    <location>
        <begin position="527"/>
        <end position="547"/>
    </location>
</feature>
<dbReference type="AlphaFoldDB" id="A0A1E3PEC1"/>
<dbReference type="PANTHER" id="PTHR21576">
    <property type="entry name" value="UNCHARACTERIZED NODULIN-LIKE PROTEIN"/>
    <property type="match status" value="1"/>
</dbReference>
<protein>
    <submittedName>
        <fullName evidence="6">MFS general substrate transporter</fullName>
    </submittedName>
</protein>
<dbReference type="OrthoDB" id="410267at2759"/>
<keyword evidence="2 5" id="KW-0812">Transmembrane</keyword>
<evidence type="ECO:0000256" key="2">
    <source>
        <dbReference type="ARBA" id="ARBA00022692"/>
    </source>
</evidence>
<feature type="transmembrane region" description="Helical" evidence="5">
    <location>
        <begin position="443"/>
        <end position="464"/>
    </location>
</feature>
<feature type="transmembrane region" description="Helical" evidence="5">
    <location>
        <begin position="387"/>
        <end position="405"/>
    </location>
</feature>
<dbReference type="InterPro" id="IPR036259">
    <property type="entry name" value="MFS_trans_sf"/>
</dbReference>